<organism evidence="2 3">
    <name type="scientific">Actinoallomurus oryzae</name>
    <dbReference type="NCBI Taxonomy" id="502180"/>
    <lineage>
        <taxon>Bacteria</taxon>
        <taxon>Bacillati</taxon>
        <taxon>Actinomycetota</taxon>
        <taxon>Actinomycetes</taxon>
        <taxon>Streptosporangiales</taxon>
        <taxon>Thermomonosporaceae</taxon>
        <taxon>Actinoallomurus</taxon>
    </lineage>
</organism>
<evidence type="ECO:0000313" key="2">
    <source>
        <dbReference type="EMBL" id="GAA4520946.1"/>
    </source>
</evidence>
<dbReference type="Proteomes" id="UP001500503">
    <property type="component" value="Unassembled WGS sequence"/>
</dbReference>
<sequence>MTHVPEFKELIAQTKFSAVHLEMRDMYTPQGAVYVDWKAGRPIEYDRHGDWVKLVGAAVGRGINWRRARIVSEPVTDFIQYEYETTTIVNEPCGEAVRWLPRRLASDLLLPGNDYWVFDNRLVRFTHFAGDGSYGPHELTDDPAIVKACADAFEAVWERAVDHKDYQPVR</sequence>
<proteinExistence type="predicted"/>
<dbReference type="EMBL" id="BAABHF010000067">
    <property type="protein sequence ID" value="GAA4520946.1"/>
    <property type="molecule type" value="Genomic_DNA"/>
</dbReference>
<evidence type="ECO:0000313" key="3">
    <source>
        <dbReference type="Proteomes" id="UP001500503"/>
    </source>
</evidence>
<accession>A0ABP8R888</accession>
<dbReference type="InterPro" id="IPR049244">
    <property type="entry name" value="DUF6879"/>
</dbReference>
<evidence type="ECO:0000259" key="1">
    <source>
        <dbReference type="Pfam" id="PF21806"/>
    </source>
</evidence>
<gene>
    <name evidence="2" type="ORF">GCM10023191_098580</name>
</gene>
<reference evidence="3" key="1">
    <citation type="journal article" date="2019" name="Int. J. Syst. Evol. Microbiol.">
        <title>The Global Catalogue of Microorganisms (GCM) 10K type strain sequencing project: providing services to taxonomists for standard genome sequencing and annotation.</title>
        <authorList>
            <consortium name="The Broad Institute Genomics Platform"/>
            <consortium name="The Broad Institute Genome Sequencing Center for Infectious Disease"/>
            <person name="Wu L."/>
            <person name="Ma J."/>
        </authorList>
    </citation>
    <scope>NUCLEOTIDE SEQUENCE [LARGE SCALE GENOMIC DNA]</scope>
    <source>
        <strain evidence="3">JCM 17933</strain>
    </source>
</reference>
<protein>
    <recommendedName>
        <fullName evidence="1">DUF6879 domain-containing protein</fullName>
    </recommendedName>
</protein>
<dbReference type="RefSeq" id="WP_345475571.1">
    <property type="nucleotide sequence ID" value="NZ_BAABHF010000067.1"/>
</dbReference>
<feature type="domain" description="DUF6879" evidence="1">
    <location>
        <begin position="6"/>
        <end position="167"/>
    </location>
</feature>
<dbReference type="Pfam" id="PF21806">
    <property type="entry name" value="DUF6879"/>
    <property type="match status" value="1"/>
</dbReference>
<comment type="caution">
    <text evidence="2">The sequence shown here is derived from an EMBL/GenBank/DDBJ whole genome shotgun (WGS) entry which is preliminary data.</text>
</comment>
<name>A0ABP8R888_9ACTN</name>
<keyword evidence="3" id="KW-1185">Reference proteome</keyword>